<evidence type="ECO:0000256" key="8">
    <source>
        <dbReference type="ARBA" id="ARBA00023004"/>
    </source>
</evidence>
<evidence type="ECO:0000259" key="13">
    <source>
        <dbReference type="PROSITE" id="PS51393"/>
    </source>
</evidence>
<keyword evidence="7 12" id="KW-0560">Oxidoreductase</keyword>
<proteinExistence type="inferred from homology"/>
<evidence type="ECO:0000256" key="1">
    <source>
        <dbReference type="ARBA" id="ARBA00004496"/>
    </source>
</evidence>
<dbReference type="Gene3D" id="3.10.450.60">
    <property type="match status" value="1"/>
</dbReference>
<feature type="site" description="Essential for stabilizing binding to COTL1" evidence="11">
    <location>
        <position position="82"/>
    </location>
</feature>
<dbReference type="PRINTS" id="PR00087">
    <property type="entry name" value="LIPOXYGENASE"/>
</dbReference>
<comment type="cofactor">
    <cofactor evidence="10">
        <name>Fe cation</name>
        <dbReference type="ChEBI" id="CHEBI:24875"/>
    </cofactor>
    <text evidence="10">Binds 1 Fe cation per subunit.</text>
</comment>
<dbReference type="InterPro" id="IPR001885">
    <property type="entry name" value="LipOase_mml"/>
</dbReference>
<dbReference type="FunFam" id="1.20.245.10:FF:000001">
    <property type="entry name" value="Arachidonate 5-lipoxygenase a"/>
    <property type="match status" value="1"/>
</dbReference>
<feature type="binding site" evidence="10">
    <location>
        <position position="343"/>
    </location>
    <ligand>
        <name>Fe cation</name>
        <dbReference type="ChEBI" id="CHEBI:24875"/>
        <note>catalytic</note>
    </ligand>
</feature>
<dbReference type="InterPro" id="IPR036392">
    <property type="entry name" value="PLAT/LH2_dom_sf"/>
</dbReference>
<keyword evidence="15" id="KW-1185">Reference proteome</keyword>
<keyword evidence="8 10" id="KW-0408">Iron</keyword>
<dbReference type="PANTHER" id="PTHR11771">
    <property type="entry name" value="LIPOXYGENASE"/>
    <property type="match status" value="1"/>
</dbReference>
<feature type="domain" description="Lipoxygenase" evidence="13">
    <location>
        <begin position="96"/>
        <end position="641"/>
    </location>
</feature>
<evidence type="ECO:0000256" key="4">
    <source>
        <dbReference type="ARBA" id="ARBA00022490"/>
    </source>
</evidence>
<dbReference type="Gene3D" id="1.20.245.10">
    <property type="entry name" value="Lipoxygenase-1, Domain 5"/>
    <property type="match status" value="1"/>
</dbReference>
<comment type="similarity">
    <text evidence="3 12">Belongs to the lipoxygenase family.</text>
</comment>
<evidence type="ECO:0000256" key="2">
    <source>
        <dbReference type="ARBA" id="ARBA00005189"/>
    </source>
</evidence>
<dbReference type="Proteomes" id="UP000694523">
    <property type="component" value="Unplaced"/>
</dbReference>
<sequence length="641" mass="73398">MENKGYIGKIFTFNTTWSHVSVRLVGEDGETKHTRIGGLLSFLHGKVRLISVSGLSPRPWFVRKVQVTCPEGKTYTFPVYTWIADDDIHRFREGTGLKVVDEHNLLAKYTRETELRSRKKIYCWEVYKEGLPHCMKADNACSLPCEVRFSFIKTMQFGLTAAVGLAEINLTYLKDCKENWPSFEEIDKIFLCSRYTTIDSKGQHWEEDAFFGYQFLNGVNPMLIRRCTSLPCNFPVTDEMVFLHGGASLVNEMKKGNIFLCDYKNLDGVRTNVINDKRQHLAAPLVLLHKTPENELKPIAIQLKQTPAEDNPIFFPTDAKYDWLLAKTFVRSADFNEHELNVHLLRTHLLAEVFTVSLLRNVPKVHPLFKLLIPHTRYTLQINLMARQTLISPHGVFTKSMITIMQRSLTSLTYSSLCLPEDIKERGVESVPNYYYRDDGLKLWDIIHRFVNGVLSCYYENDNDVQQDTELQKWIQDICEHGLLSQVGMGFPQRFLKKDELVKFVTMVIFTCSGQHAAVSNAQFDYGGWMPNTPISLQQPPPTRKGTATEETLLKTLPDVSVTVHGMAVLYLLSKQSSDFVALGQYPNEHFCEVGPSNAIKEFQRELEDLHETIGQRNKSSEIRLAYPYLDPKSVENSISL</sequence>
<evidence type="ECO:0000256" key="12">
    <source>
        <dbReference type="RuleBase" id="RU003974"/>
    </source>
</evidence>
<dbReference type="PRINTS" id="PR00467">
    <property type="entry name" value="MAMLPOXGNASE"/>
</dbReference>
<evidence type="ECO:0000256" key="10">
    <source>
        <dbReference type="PIRSR" id="PIRSR601885-1"/>
    </source>
</evidence>
<evidence type="ECO:0000256" key="6">
    <source>
        <dbReference type="ARBA" id="ARBA00022964"/>
    </source>
</evidence>
<evidence type="ECO:0000256" key="9">
    <source>
        <dbReference type="ARBA" id="ARBA00023098"/>
    </source>
</evidence>
<dbReference type="InterPro" id="IPR020833">
    <property type="entry name" value="LipOase_Fe_BS"/>
</dbReference>
<dbReference type="GO" id="GO:0016702">
    <property type="term" value="F:oxidoreductase activity, acting on single donors with incorporation of molecular oxygen, incorporation of two atoms of oxygen"/>
    <property type="evidence" value="ECO:0007669"/>
    <property type="project" value="InterPro"/>
</dbReference>
<dbReference type="SUPFAM" id="SSF48484">
    <property type="entry name" value="Lipoxigenase"/>
    <property type="match status" value="1"/>
</dbReference>
<evidence type="ECO:0000256" key="11">
    <source>
        <dbReference type="PIRSR" id="PIRSR601885-3"/>
    </source>
</evidence>
<dbReference type="GO" id="GO:0005737">
    <property type="term" value="C:cytoplasm"/>
    <property type="evidence" value="ECO:0007669"/>
    <property type="project" value="UniProtKB-SubCell"/>
</dbReference>
<reference evidence="14" key="1">
    <citation type="submission" date="2025-08" db="UniProtKB">
        <authorList>
            <consortium name="Ensembl"/>
        </authorList>
    </citation>
    <scope>IDENTIFICATION</scope>
</reference>
<dbReference type="AlphaFoldDB" id="A0A8C6TF17"/>
<dbReference type="InterPro" id="IPR020834">
    <property type="entry name" value="LipOase_CS"/>
</dbReference>
<keyword evidence="4" id="KW-0963">Cytoplasm</keyword>
<dbReference type="GO" id="GO:0005506">
    <property type="term" value="F:iron ion binding"/>
    <property type="evidence" value="ECO:0007669"/>
    <property type="project" value="InterPro"/>
</dbReference>
<dbReference type="InterPro" id="IPR000907">
    <property type="entry name" value="LipOase"/>
</dbReference>
<name>A0A8C6TF17_9GOBI</name>
<evidence type="ECO:0000256" key="3">
    <source>
        <dbReference type="ARBA" id="ARBA00009419"/>
    </source>
</evidence>
<dbReference type="PROSITE" id="PS51393">
    <property type="entry name" value="LIPOXYGENASE_3"/>
    <property type="match status" value="1"/>
</dbReference>
<evidence type="ECO:0000313" key="14">
    <source>
        <dbReference type="Ensembl" id="ENSNMLP00000017252.1"/>
    </source>
</evidence>
<dbReference type="Gene3D" id="2.60.60.20">
    <property type="entry name" value="PLAT/LH2 domain"/>
    <property type="match status" value="1"/>
</dbReference>
<dbReference type="Pfam" id="PF00305">
    <property type="entry name" value="Lipoxygenase"/>
    <property type="match status" value="1"/>
</dbReference>
<evidence type="ECO:0000313" key="15">
    <source>
        <dbReference type="Proteomes" id="UP000694523"/>
    </source>
</evidence>
<keyword evidence="9" id="KW-0443">Lipid metabolism</keyword>
<accession>A0A8C6TF17</accession>
<dbReference type="PROSITE" id="PS00081">
    <property type="entry name" value="LIPOXYGENASE_2"/>
    <property type="match status" value="1"/>
</dbReference>
<keyword evidence="5 10" id="KW-0479">Metal-binding</keyword>
<evidence type="ECO:0000256" key="5">
    <source>
        <dbReference type="ARBA" id="ARBA00022723"/>
    </source>
</evidence>
<evidence type="ECO:0000256" key="7">
    <source>
        <dbReference type="ARBA" id="ARBA00023002"/>
    </source>
</evidence>
<protein>
    <recommendedName>
        <fullName evidence="13">Lipoxygenase domain-containing protein</fullName>
    </recommendedName>
</protein>
<dbReference type="PROSITE" id="PS00711">
    <property type="entry name" value="LIPOXYGENASE_1"/>
    <property type="match status" value="1"/>
</dbReference>
<feature type="binding site" evidence="10">
    <location>
        <position position="516"/>
    </location>
    <ligand>
        <name>Fe cation</name>
        <dbReference type="ChEBI" id="CHEBI:24875"/>
        <note>catalytic</note>
    </ligand>
</feature>
<dbReference type="InterPro" id="IPR013819">
    <property type="entry name" value="LipOase_C"/>
</dbReference>
<keyword evidence="6 12" id="KW-0223">Dioxygenase</keyword>
<dbReference type="SUPFAM" id="SSF49723">
    <property type="entry name" value="Lipase/lipooxygenase domain (PLAT/LH2 domain)"/>
    <property type="match status" value="1"/>
</dbReference>
<organism evidence="14 15">
    <name type="scientific">Neogobius melanostomus</name>
    <name type="common">round goby</name>
    <dbReference type="NCBI Taxonomy" id="47308"/>
    <lineage>
        <taxon>Eukaryota</taxon>
        <taxon>Metazoa</taxon>
        <taxon>Chordata</taxon>
        <taxon>Craniata</taxon>
        <taxon>Vertebrata</taxon>
        <taxon>Euteleostomi</taxon>
        <taxon>Actinopterygii</taxon>
        <taxon>Neopterygii</taxon>
        <taxon>Teleostei</taxon>
        <taxon>Neoteleostei</taxon>
        <taxon>Acanthomorphata</taxon>
        <taxon>Gobiaria</taxon>
        <taxon>Gobiiformes</taxon>
        <taxon>Gobioidei</taxon>
        <taxon>Gobiidae</taxon>
        <taxon>Benthophilinae</taxon>
        <taxon>Neogobiini</taxon>
        <taxon>Neogobius</taxon>
    </lineage>
</organism>
<comment type="subcellular location">
    <subcellularLocation>
        <location evidence="1">Cytoplasm</location>
    </subcellularLocation>
</comment>
<dbReference type="Ensembl" id="ENSNMLT00000019411.1">
    <property type="protein sequence ID" value="ENSNMLP00000017252.1"/>
    <property type="gene ID" value="ENSNMLG00000011416.1"/>
</dbReference>
<reference evidence="14" key="2">
    <citation type="submission" date="2025-09" db="UniProtKB">
        <authorList>
            <consortium name="Ensembl"/>
        </authorList>
    </citation>
    <scope>IDENTIFICATION</scope>
</reference>
<feature type="binding site" evidence="10">
    <location>
        <position position="348"/>
    </location>
    <ligand>
        <name>Fe cation</name>
        <dbReference type="ChEBI" id="CHEBI:24875"/>
        <note>catalytic</note>
    </ligand>
</feature>
<dbReference type="InterPro" id="IPR036226">
    <property type="entry name" value="LipOase_C_sf"/>
</dbReference>
<dbReference type="GO" id="GO:0034440">
    <property type="term" value="P:lipid oxidation"/>
    <property type="evidence" value="ECO:0007669"/>
    <property type="project" value="InterPro"/>
</dbReference>
<comment type="pathway">
    <text evidence="2">Lipid metabolism.</text>
</comment>